<dbReference type="EMBL" id="GBXM01034567">
    <property type="protein sequence ID" value="JAH74010.1"/>
    <property type="molecule type" value="Transcribed_RNA"/>
</dbReference>
<proteinExistence type="predicted"/>
<organism evidence="1">
    <name type="scientific">Anguilla anguilla</name>
    <name type="common">European freshwater eel</name>
    <name type="synonym">Muraena anguilla</name>
    <dbReference type="NCBI Taxonomy" id="7936"/>
    <lineage>
        <taxon>Eukaryota</taxon>
        <taxon>Metazoa</taxon>
        <taxon>Chordata</taxon>
        <taxon>Craniata</taxon>
        <taxon>Vertebrata</taxon>
        <taxon>Euteleostomi</taxon>
        <taxon>Actinopterygii</taxon>
        <taxon>Neopterygii</taxon>
        <taxon>Teleostei</taxon>
        <taxon>Anguilliformes</taxon>
        <taxon>Anguillidae</taxon>
        <taxon>Anguilla</taxon>
    </lineage>
</organism>
<name>A0A0E9V976_ANGAN</name>
<protein>
    <submittedName>
        <fullName evidence="1">Uncharacterized protein</fullName>
    </submittedName>
</protein>
<reference evidence="1" key="1">
    <citation type="submission" date="2014-11" db="EMBL/GenBank/DDBJ databases">
        <authorList>
            <person name="Amaro Gonzalez C."/>
        </authorList>
    </citation>
    <scope>NUCLEOTIDE SEQUENCE</scope>
</reference>
<evidence type="ECO:0000313" key="1">
    <source>
        <dbReference type="EMBL" id="JAH74010.1"/>
    </source>
</evidence>
<sequence length="44" mass="4674">MCSFKMAFGNSATAVVCCGHDGVCYDNVAVSLCHRSSSCRRGSR</sequence>
<reference evidence="1" key="2">
    <citation type="journal article" date="2015" name="Fish Shellfish Immunol.">
        <title>Early steps in the European eel (Anguilla anguilla)-Vibrio vulnificus interaction in the gills: Role of the RtxA13 toxin.</title>
        <authorList>
            <person name="Callol A."/>
            <person name="Pajuelo D."/>
            <person name="Ebbesson L."/>
            <person name="Teles M."/>
            <person name="MacKenzie S."/>
            <person name="Amaro C."/>
        </authorList>
    </citation>
    <scope>NUCLEOTIDE SEQUENCE</scope>
</reference>
<accession>A0A0E9V976</accession>
<dbReference type="AlphaFoldDB" id="A0A0E9V976"/>